<reference evidence="2" key="1">
    <citation type="submission" date="2018-01" db="EMBL/GenBank/DDBJ databases">
        <title>An insight into the sialome of Amazonian anophelines.</title>
        <authorList>
            <person name="Ribeiro J.M."/>
            <person name="Scarpassa V."/>
            <person name="Calvo E."/>
        </authorList>
    </citation>
    <scope>NUCLEOTIDE SEQUENCE</scope>
    <source>
        <tissue evidence="2">Salivary glands</tissue>
    </source>
</reference>
<feature type="signal peptide" evidence="1">
    <location>
        <begin position="1"/>
        <end position="20"/>
    </location>
</feature>
<proteinExistence type="predicted"/>
<evidence type="ECO:0000313" key="2">
    <source>
        <dbReference type="EMBL" id="MBW29461.1"/>
    </source>
</evidence>
<dbReference type="EMBL" id="GGFM01008710">
    <property type="protein sequence ID" value="MBW29461.1"/>
    <property type="molecule type" value="Transcribed_RNA"/>
</dbReference>
<keyword evidence="1" id="KW-0732">Signal</keyword>
<name>A0A2M3ZLQ2_9DIPT</name>
<organism evidence="2">
    <name type="scientific">Anopheles braziliensis</name>
    <dbReference type="NCBI Taxonomy" id="58242"/>
    <lineage>
        <taxon>Eukaryota</taxon>
        <taxon>Metazoa</taxon>
        <taxon>Ecdysozoa</taxon>
        <taxon>Arthropoda</taxon>
        <taxon>Hexapoda</taxon>
        <taxon>Insecta</taxon>
        <taxon>Pterygota</taxon>
        <taxon>Neoptera</taxon>
        <taxon>Endopterygota</taxon>
        <taxon>Diptera</taxon>
        <taxon>Nematocera</taxon>
        <taxon>Culicoidea</taxon>
        <taxon>Culicidae</taxon>
        <taxon>Anophelinae</taxon>
        <taxon>Anopheles</taxon>
    </lineage>
</organism>
<protein>
    <recommendedName>
        <fullName evidence="3">Secreted peptide</fullName>
    </recommendedName>
</protein>
<evidence type="ECO:0008006" key="3">
    <source>
        <dbReference type="Google" id="ProtNLM"/>
    </source>
</evidence>
<dbReference type="AlphaFoldDB" id="A0A2M3ZLQ2"/>
<feature type="chain" id="PRO_5014882474" description="Secreted peptide" evidence="1">
    <location>
        <begin position="21"/>
        <end position="84"/>
    </location>
</feature>
<sequence length="84" mass="9212">MGCVRVAECMLFLLPVPTMSLHPSVSPIMHPISNVLCLLGPLFERNVVPFINSTISEAHNSLLAFALATTRTVCHRSSKTYSLE</sequence>
<accession>A0A2M3ZLQ2</accession>
<evidence type="ECO:0000256" key="1">
    <source>
        <dbReference type="SAM" id="SignalP"/>
    </source>
</evidence>